<dbReference type="Proteomes" id="UP000663860">
    <property type="component" value="Unassembled WGS sequence"/>
</dbReference>
<organism evidence="2 3">
    <name type="scientific">Adineta steineri</name>
    <dbReference type="NCBI Taxonomy" id="433720"/>
    <lineage>
        <taxon>Eukaryota</taxon>
        <taxon>Metazoa</taxon>
        <taxon>Spiralia</taxon>
        <taxon>Gnathifera</taxon>
        <taxon>Rotifera</taxon>
        <taxon>Eurotatoria</taxon>
        <taxon>Bdelloidea</taxon>
        <taxon>Adinetida</taxon>
        <taxon>Adinetidae</taxon>
        <taxon>Adineta</taxon>
    </lineage>
</organism>
<accession>A0A815RZL1</accession>
<dbReference type="EMBL" id="CAJNOE010002449">
    <property type="protein sequence ID" value="CAF1482936.1"/>
    <property type="molecule type" value="Genomic_DNA"/>
</dbReference>
<feature type="transmembrane region" description="Helical" evidence="1">
    <location>
        <begin position="21"/>
        <end position="43"/>
    </location>
</feature>
<keyword evidence="1" id="KW-1133">Transmembrane helix</keyword>
<evidence type="ECO:0000313" key="3">
    <source>
        <dbReference type="Proteomes" id="UP000663860"/>
    </source>
</evidence>
<name>A0A815RZL1_9BILA</name>
<evidence type="ECO:0000313" key="2">
    <source>
        <dbReference type="EMBL" id="CAF1482936.1"/>
    </source>
</evidence>
<dbReference type="AlphaFoldDB" id="A0A815RZL1"/>
<feature type="non-terminal residue" evidence="2">
    <location>
        <position position="49"/>
    </location>
</feature>
<gene>
    <name evidence="2" type="ORF">IZO911_LOCUS44081</name>
</gene>
<sequence length="49" mass="5638">MLTAFLLAVNSAKLTIPVVSLYASAPTFFTVWSLLRFITFICFPRHIYR</sequence>
<evidence type="ECO:0000256" key="1">
    <source>
        <dbReference type="SAM" id="Phobius"/>
    </source>
</evidence>
<protein>
    <submittedName>
        <fullName evidence="2">Uncharacterized protein</fullName>
    </submittedName>
</protein>
<keyword evidence="1" id="KW-0812">Transmembrane</keyword>
<reference evidence="2" key="1">
    <citation type="submission" date="2021-02" db="EMBL/GenBank/DDBJ databases">
        <authorList>
            <person name="Nowell W R."/>
        </authorList>
    </citation>
    <scope>NUCLEOTIDE SEQUENCE</scope>
</reference>
<keyword evidence="1" id="KW-0472">Membrane</keyword>
<proteinExistence type="predicted"/>
<comment type="caution">
    <text evidence="2">The sequence shown here is derived from an EMBL/GenBank/DDBJ whole genome shotgun (WGS) entry which is preliminary data.</text>
</comment>